<reference evidence="2 3" key="2">
    <citation type="submission" date="2018-12" db="EMBL/GenBank/DDBJ databases">
        <title>Nakamurella antarcticus sp. nov., isolated from Antarctica South Shetland Islands soil.</title>
        <authorList>
            <person name="Peng F."/>
        </authorList>
    </citation>
    <scope>NUCLEOTIDE SEQUENCE [LARGE SCALE GENOMIC DNA]</scope>
    <source>
        <strain evidence="2 3">S14-144</strain>
    </source>
</reference>
<dbReference type="AlphaFoldDB" id="A0A3G8ZJ62"/>
<accession>A0A3G8ZJ62</accession>
<dbReference type="Proteomes" id="UP000268084">
    <property type="component" value="Chromosome"/>
</dbReference>
<feature type="domain" description="PucR C-terminal helix-turn-helix" evidence="1">
    <location>
        <begin position="80"/>
        <end position="138"/>
    </location>
</feature>
<sequence>MSAAVSWDGSSGVRDSVRRGGRVLRLVRALGRRGITASAEELGFFVGQLFDGDSRPDLGLFVTRTLGPLNDHDAGGGAPLLPSVEAFVSNDGHLARSAHELRIHINTLYSRLKSVDTFLGPGWRRGDQRLELALAFRLRGLQRTLVRSELRSDRSTQVGAADPTNQG</sequence>
<dbReference type="Gene3D" id="1.10.10.2840">
    <property type="entry name" value="PucR C-terminal helix-turn-helix domain"/>
    <property type="match status" value="1"/>
</dbReference>
<dbReference type="EMBL" id="CP034170">
    <property type="protein sequence ID" value="AZI56807.1"/>
    <property type="molecule type" value="Genomic_DNA"/>
</dbReference>
<name>A0A3G8ZJ62_9ACTN</name>
<evidence type="ECO:0000313" key="2">
    <source>
        <dbReference type="EMBL" id="AZI56807.1"/>
    </source>
</evidence>
<dbReference type="PANTHER" id="PTHR33744">
    <property type="entry name" value="CARBOHYDRATE DIACID REGULATOR"/>
    <property type="match status" value="1"/>
</dbReference>
<organism evidence="2 3">
    <name type="scientific">Nakamurella antarctica</name>
    <dbReference type="NCBI Taxonomy" id="1902245"/>
    <lineage>
        <taxon>Bacteria</taxon>
        <taxon>Bacillati</taxon>
        <taxon>Actinomycetota</taxon>
        <taxon>Actinomycetes</taxon>
        <taxon>Nakamurellales</taxon>
        <taxon>Nakamurellaceae</taxon>
        <taxon>Nakamurella</taxon>
    </lineage>
</organism>
<reference evidence="2 3" key="1">
    <citation type="submission" date="2018-11" db="EMBL/GenBank/DDBJ databases">
        <authorList>
            <person name="Da X."/>
        </authorList>
    </citation>
    <scope>NUCLEOTIDE SEQUENCE [LARGE SCALE GENOMIC DNA]</scope>
    <source>
        <strain evidence="2 3">S14-144</strain>
    </source>
</reference>
<protein>
    <recommendedName>
        <fullName evidence="1">PucR C-terminal helix-turn-helix domain-containing protein</fullName>
    </recommendedName>
</protein>
<gene>
    <name evidence="2" type="ORF">EH165_00090</name>
</gene>
<keyword evidence="3" id="KW-1185">Reference proteome</keyword>
<dbReference type="Pfam" id="PF13556">
    <property type="entry name" value="HTH_30"/>
    <property type="match status" value="1"/>
</dbReference>
<dbReference type="InterPro" id="IPR051448">
    <property type="entry name" value="CdaR-like_regulators"/>
</dbReference>
<evidence type="ECO:0000313" key="3">
    <source>
        <dbReference type="Proteomes" id="UP000268084"/>
    </source>
</evidence>
<proteinExistence type="predicted"/>
<dbReference type="PANTHER" id="PTHR33744:SF1">
    <property type="entry name" value="DNA-BINDING TRANSCRIPTIONAL ACTIVATOR ADER"/>
    <property type="match status" value="1"/>
</dbReference>
<dbReference type="OrthoDB" id="8026818at2"/>
<evidence type="ECO:0000259" key="1">
    <source>
        <dbReference type="Pfam" id="PF13556"/>
    </source>
</evidence>
<dbReference type="InterPro" id="IPR025736">
    <property type="entry name" value="PucR_C-HTH_dom"/>
</dbReference>
<dbReference type="InterPro" id="IPR042070">
    <property type="entry name" value="PucR_C-HTH_sf"/>
</dbReference>
<dbReference type="KEGG" id="nak:EH165_00090"/>